<reference evidence="1 2" key="1">
    <citation type="submission" date="2018-02" db="EMBL/GenBank/DDBJ databases">
        <title>The genomes of Aspergillus section Nigri reveals drivers in fungal speciation.</title>
        <authorList>
            <consortium name="DOE Joint Genome Institute"/>
            <person name="Vesth T.C."/>
            <person name="Nybo J."/>
            <person name="Theobald S."/>
            <person name="Brandl J."/>
            <person name="Frisvad J.C."/>
            <person name="Nielsen K.F."/>
            <person name="Lyhne E.K."/>
            <person name="Kogle M.E."/>
            <person name="Kuo A."/>
            <person name="Riley R."/>
            <person name="Clum A."/>
            <person name="Nolan M."/>
            <person name="Lipzen A."/>
            <person name="Salamov A."/>
            <person name="Henrissat B."/>
            <person name="Wiebenga A."/>
            <person name="De vries R.P."/>
            <person name="Grigoriev I.V."/>
            <person name="Mortensen U.H."/>
            <person name="Andersen M.R."/>
            <person name="Baker S.E."/>
        </authorList>
    </citation>
    <scope>NUCLEOTIDE SEQUENCE [LARGE SCALE GENOMIC DNA]</scope>
    <source>
        <strain evidence="1 2">CBS 115571</strain>
    </source>
</reference>
<dbReference type="AlphaFoldDB" id="A0A2V5H583"/>
<evidence type="ECO:0000313" key="2">
    <source>
        <dbReference type="Proteomes" id="UP000249829"/>
    </source>
</evidence>
<dbReference type="EMBL" id="KZ825165">
    <property type="protein sequence ID" value="PYI16764.1"/>
    <property type="molecule type" value="Genomic_DNA"/>
</dbReference>
<dbReference type="Proteomes" id="UP000249829">
    <property type="component" value="Unassembled WGS sequence"/>
</dbReference>
<sequence>MPWTPYHSPLSLCSSCSSCSVLFLIMWAFSQSCPTPPWHLFLQHGFHFFPPPRLLLDFDF</sequence>
<name>A0A2V5H583_ASPV1</name>
<keyword evidence="2" id="KW-1185">Reference proteome</keyword>
<gene>
    <name evidence="1" type="ORF">BO99DRAFT_404887</name>
</gene>
<proteinExistence type="predicted"/>
<organism evidence="1 2">
    <name type="scientific">Aspergillus violaceofuscus (strain CBS 115571)</name>
    <dbReference type="NCBI Taxonomy" id="1450538"/>
    <lineage>
        <taxon>Eukaryota</taxon>
        <taxon>Fungi</taxon>
        <taxon>Dikarya</taxon>
        <taxon>Ascomycota</taxon>
        <taxon>Pezizomycotina</taxon>
        <taxon>Eurotiomycetes</taxon>
        <taxon>Eurotiomycetidae</taxon>
        <taxon>Eurotiales</taxon>
        <taxon>Aspergillaceae</taxon>
        <taxon>Aspergillus</taxon>
    </lineage>
</organism>
<evidence type="ECO:0000313" key="1">
    <source>
        <dbReference type="EMBL" id="PYI16764.1"/>
    </source>
</evidence>
<accession>A0A2V5H583</accession>
<protein>
    <submittedName>
        <fullName evidence="1">Uncharacterized protein</fullName>
    </submittedName>
</protein>